<dbReference type="EMBL" id="CP087994">
    <property type="protein sequence ID" value="UYO61159.1"/>
    <property type="molecule type" value="Genomic_DNA"/>
</dbReference>
<evidence type="ECO:0000256" key="1">
    <source>
        <dbReference type="SAM" id="Phobius"/>
    </source>
</evidence>
<organism evidence="2 4">
    <name type="scientific">Acetobacterium wieringae</name>
    <dbReference type="NCBI Taxonomy" id="52694"/>
    <lineage>
        <taxon>Bacteria</taxon>
        <taxon>Bacillati</taxon>
        <taxon>Bacillota</taxon>
        <taxon>Clostridia</taxon>
        <taxon>Eubacteriales</taxon>
        <taxon>Eubacteriaceae</taxon>
        <taxon>Acetobacterium</taxon>
    </lineage>
</organism>
<dbReference type="Proteomes" id="UP001163550">
    <property type="component" value="Chromosome"/>
</dbReference>
<dbReference type="AlphaFoldDB" id="A0A1F2PEW1"/>
<proteinExistence type="predicted"/>
<feature type="transmembrane region" description="Helical" evidence="1">
    <location>
        <begin position="59"/>
        <end position="81"/>
    </location>
</feature>
<keyword evidence="5" id="KW-1185">Reference proteome</keyword>
<dbReference type="STRING" id="52694.ACWI_30500"/>
<evidence type="ECO:0000313" key="3">
    <source>
        <dbReference type="EMBL" id="UYO61159.1"/>
    </source>
</evidence>
<sequence length="195" mass="23249">MKKELQIPEDKKIINTKELQKLGFSYYKINKFVEEGKLNRLNKSNYENCNFNGEVSDLIYVYAYAPTGVICLMSAAVYYGLSNYRPDSIDVALPRKKNITTLPDWPTFNLYYFQKERYETGILEQWTGENRFKIYDIEKTVVDIIYYRNKIGIEETKEILTKYLKKEDRNINKLYRYAERLKCSDVLKTYLEVLI</sequence>
<evidence type="ECO:0000313" key="4">
    <source>
        <dbReference type="Proteomes" id="UP000176244"/>
    </source>
</evidence>
<name>A0A1F2PEW1_9FIRM</name>
<reference evidence="3" key="2">
    <citation type="submission" date="2021-11" db="EMBL/GenBank/DDBJ databases">
        <title>Isoprene-degrading acetogen.</title>
        <authorList>
            <person name="Yang Y."/>
            <person name="Jin H."/>
            <person name="Yan J."/>
        </authorList>
    </citation>
    <scope>NUCLEOTIDE SEQUENCE</scope>
    <source>
        <strain evidence="3">Berkeley</strain>
    </source>
</reference>
<dbReference type="OrthoDB" id="9801429at2"/>
<dbReference type="Proteomes" id="UP000176244">
    <property type="component" value="Unassembled WGS sequence"/>
</dbReference>
<reference evidence="2 4" key="1">
    <citation type="submission" date="2015-09" db="EMBL/GenBank/DDBJ databases">
        <title>Genome sequence of Acetobacterium wieringae DSM 1911.</title>
        <authorList>
            <person name="Poehlein A."/>
            <person name="Bengelsdorf F.R."/>
            <person name="Schiel-Bengelsdorf B."/>
            <person name="Duerre P."/>
            <person name="Daniel R."/>
        </authorList>
    </citation>
    <scope>NUCLEOTIDE SEQUENCE [LARGE SCALE GENOMIC DNA]</scope>
    <source>
        <strain evidence="2 4">DSM 1911</strain>
    </source>
</reference>
<accession>A0A1F2PEW1</accession>
<keyword evidence="1" id="KW-1133">Transmembrane helix</keyword>
<dbReference type="RefSeq" id="WP_070372305.1">
    <property type="nucleotide sequence ID" value="NZ_CABIIK010000015.1"/>
</dbReference>
<evidence type="ECO:0008006" key="6">
    <source>
        <dbReference type="Google" id="ProtNLM"/>
    </source>
</evidence>
<dbReference type="EMBL" id="LKEU01000039">
    <property type="protein sequence ID" value="OFV69595.1"/>
    <property type="molecule type" value="Genomic_DNA"/>
</dbReference>
<evidence type="ECO:0000313" key="2">
    <source>
        <dbReference type="EMBL" id="OFV69595.1"/>
    </source>
</evidence>
<evidence type="ECO:0000313" key="5">
    <source>
        <dbReference type="Proteomes" id="UP001163550"/>
    </source>
</evidence>
<protein>
    <recommendedName>
        <fullName evidence="6">Transcriptional regulator, AbiEi antitoxin, Type IV TA system</fullName>
    </recommendedName>
</protein>
<keyword evidence="1" id="KW-0812">Transmembrane</keyword>
<keyword evidence="1" id="KW-0472">Membrane</keyword>
<gene>
    <name evidence="2" type="ORF">ACWI_30500</name>
    <name evidence="3" type="ORF">LNN31_10210</name>
</gene>